<organism evidence="1 2">
    <name type="scientific">Paenibacillus filicis</name>
    <dbReference type="NCBI Taxonomy" id="669464"/>
    <lineage>
        <taxon>Bacteria</taxon>
        <taxon>Bacillati</taxon>
        <taxon>Bacillota</taxon>
        <taxon>Bacilli</taxon>
        <taxon>Bacillales</taxon>
        <taxon>Paenibacillaceae</taxon>
        <taxon>Paenibacillus</taxon>
    </lineage>
</organism>
<protein>
    <submittedName>
        <fullName evidence="1">Uncharacterized protein</fullName>
    </submittedName>
</protein>
<sequence>MSMVNVRFIERDYFRKVMLENSEHMSERQIEKILDAVGRDWVDLTFKFFDNGSMMIVDNHTDQPVPLHSLKGASYDFYVKQRIKMIKEDLLEKILQSA</sequence>
<accession>A0ABU9DGR3</accession>
<proteinExistence type="predicted"/>
<comment type="caution">
    <text evidence="1">The sequence shown here is derived from an EMBL/GenBank/DDBJ whole genome shotgun (WGS) entry which is preliminary data.</text>
</comment>
<dbReference type="RefSeq" id="WP_341415119.1">
    <property type="nucleotide sequence ID" value="NZ_JBBPCC010000004.1"/>
</dbReference>
<dbReference type="Proteomes" id="UP001469365">
    <property type="component" value="Unassembled WGS sequence"/>
</dbReference>
<reference evidence="1 2" key="1">
    <citation type="submission" date="2024-04" db="EMBL/GenBank/DDBJ databases">
        <title>draft genome sequnece of Paenibacillus filicis.</title>
        <authorList>
            <person name="Kim D.-U."/>
        </authorList>
    </citation>
    <scope>NUCLEOTIDE SEQUENCE [LARGE SCALE GENOMIC DNA]</scope>
    <source>
        <strain evidence="1 2">KACC14197</strain>
    </source>
</reference>
<name>A0ABU9DGR3_9BACL</name>
<evidence type="ECO:0000313" key="2">
    <source>
        <dbReference type="Proteomes" id="UP001469365"/>
    </source>
</evidence>
<dbReference type="EMBL" id="JBBPCC010000004">
    <property type="protein sequence ID" value="MEK8128060.1"/>
    <property type="molecule type" value="Genomic_DNA"/>
</dbReference>
<keyword evidence="2" id="KW-1185">Reference proteome</keyword>
<gene>
    <name evidence="1" type="ORF">WMW72_09115</name>
</gene>
<evidence type="ECO:0000313" key="1">
    <source>
        <dbReference type="EMBL" id="MEK8128060.1"/>
    </source>
</evidence>